<keyword evidence="3" id="KW-1133">Transmembrane helix</keyword>
<feature type="transmembrane region" description="Helical" evidence="3">
    <location>
        <begin position="6"/>
        <end position="26"/>
    </location>
</feature>
<evidence type="ECO:0000256" key="2">
    <source>
        <dbReference type="ARBA" id="ARBA00023008"/>
    </source>
</evidence>
<keyword evidence="2" id="KW-0186">Copper</keyword>
<dbReference type="InterPro" id="IPR013766">
    <property type="entry name" value="Thioredoxin_domain"/>
</dbReference>
<protein>
    <submittedName>
        <fullName evidence="5">SCO family protein</fullName>
    </submittedName>
</protein>
<gene>
    <name evidence="5" type="ORF">GCM10009114_12770</name>
</gene>
<evidence type="ECO:0000313" key="6">
    <source>
        <dbReference type="Proteomes" id="UP001500359"/>
    </source>
</evidence>
<name>A0ABP3WTB4_9ALTE</name>
<dbReference type="Gene3D" id="3.40.30.10">
    <property type="entry name" value="Glutaredoxin"/>
    <property type="match status" value="1"/>
</dbReference>
<dbReference type="InterPro" id="IPR036249">
    <property type="entry name" value="Thioredoxin-like_sf"/>
</dbReference>
<comment type="similarity">
    <text evidence="1">Belongs to the SCO1/2 family.</text>
</comment>
<proteinExistence type="inferred from homology"/>
<keyword evidence="6" id="KW-1185">Reference proteome</keyword>
<dbReference type="PANTHER" id="PTHR12151:SF25">
    <property type="entry name" value="LINALOOL DEHYDRATASE_ISOMERASE DOMAIN-CONTAINING PROTEIN"/>
    <property type="match status" value="1"/>
</dbReference>
<dbReference type="PANTHER" id="PTHR12151">
    <property type="entry name" value="ELECTRON TRANSPORT PROTIN SCO1/SENC FAMILY MEMBER"/>
    <property type="match status" value="1"/>
</dbReference>
<evidence type="ECO:0000313" key="5">
    <source>
        <dbReference type="EMBL" id="GAA0854996.1"/>
    </source>
</evidence>
<feature type="domain" description="Thioredoxin" evidence="4">
    <location>
        <begin position="37"/>
        <end position="206"/>
    </location>
</feature>
<dbReference type="Proteomes" id="UP001500359">
    <property type="component" value="Unassembled WGS sequence"/>
</dbReference>
<evidence type="ECO:0000256" key="1">
    <source>
        <dbReference type="ARBA" id="ARBA00010996"/>
    </source>
</evidence>
<accession>A0ABP3WTB4</accession>
<dbReference type="EMBL" id="BAAAFD010000002">
    <property type="protein sequence ID" value="GAA0854996.1"/>
    <property type="molecule type" value="Genomic_DNA"/>
</dbReference>
<dbReference type="Pfam" id="PF02630">
    <property type="entry name" value="SCO1-SenC"/>
    <property type="match status" value="1"/>
</dbReference>
<keyword evidence="3" id="KW-0472">Membrane</keyword>
<dbReference type="InterPro" id="IPR003782">
    <property type="entry name" value="SCO1/SenC"/>
</dbReference>
<evidence type="ECO:0000259" key="4">
    <source>
        <dbReference type="PROSITE" id="PS51352"/>
    </source>
</evidence>
<keyword evidence="3" id="KW-0812">Transmembrane</keyword>
<dbReference type="PROSITE" id="PS51352">
    <property type="entry name" value="THIOREDOXIN_2"/>
    <property type="match status" value="1"/>
</dbReference>
<reference evidence="6" key="1">
    <citation type="journal article" date="2019" name="Int. J. Syst. Evol. Microbiol.">
        <title>The Global Catalogue of Microorganisms (GCM) 10K type strain sequencing project: providing services to taxonomists for standard genome sequencing and annotation.</title>
        <authorList>
            <consortium name="The Broad Institute Genomics Platform"/>
            <consortium name="The Broad Institute Genome Sequencing Center for Infectious Disease"/>
            <person name="Wu L."/>
            <person name="Ma J."/>
        </authorList>
    </citation>
    <scope>NUCLEOTIDE SEQUENCE [LARGE SCALE GENOMIC DNA]</scope>
    <source>
        <strain evidence="6">JCM 15896</strain>
    </source>
</reference>
<organism evidence="5 6">
    <name type="scientific">Aliiglaciecola litoralis</name>
    <dbReference type="NCBI Taxonomy" id="582857"/>
    <lineage>
        <taxon>Bacteria</taxon>
        <taxon>Pseudomonadati</taxon>
        <taxon>Pseudomonadota</taxon>
        <taxon>Gammaproteobacteria</taxon>
        <taxon>Alteromonadales</taxon>
        <taxon>Alteromonadaceae</taxon>
        <taxon>Aliiglaciecola</taxon>
    </lineage>
</organism>
<comment type="caution">
    <text evidence="5">The sequence shown here is derived from an EMBL/GenBank/DDBJ whole genome shotgun (WGS) entry which is preliminary data.</text>
</comment>
<dbReference type="SUPFAM" id="SSF52833">
    <property type="entry name" value="Thioredoxin-like"/>
    <property type="match status" value="1"/>
</dbReference>
<sequence>MKQQTLVGIVAILALIAGLYVAVVIAPPGETKYLSEYPQARALPDFELYDQNGESFNNSHLLDHWTLAFVGYTFCPDICPTTMAELKKIYPELSNIESEFPVQVWFLSVDPARDTAERLNQYVNFFNPDFIATSGEHRQLFPLVRGMGMMYSMSDDMNDPNYLVDHSSSITVINPKGHVIGRFKPQFEPGKLAISDSQQILEDMPILVTR</sequence>
<dbReference type="RefSeq" id="WP_343857721.1">
    <property type="nucleotide sequence ID" value="NZ_BAAAFD010000002.1"/>
</dbReference>
<evidence type="ECO:0000256" key="3">
    <source>
        <dbReference type="SAM" id="Phobius"/>
    </source>
</evidence>
<dbReference type="CDD" id="cd02968">
    <property type="entry name" value="SCO"/>
    <property type="match status" value="1"/>
</dbReference>